<keyword evidence="3" id="KW-1185">Reference proteome</keyword>
<reference evidence="3" key="1">
    <citation type="journal article" date="2018" name="Nat. Microbiol.">
        <title>Leveraging single-cell genomics to expand the fungal tree of life.</title>
        <authorList>
            <person name="Ahrendt S.R."/>
            <person name="Quandt C.A."/>
            <person name="Ciobanu D."/>
            <person name="Clum A."/>
            <person name="Salamov A."/>
            <person name="Andreopoulos B."/>
            <person name="Cheng J.F."/>
            <person name="Woyke T."/>
            <person name="Pelin A."/>
            <person name="Henrissat B."/>
            <person name="Reynolds N.K."/>
            <person name="Benny G.L."/>
            <person name="Smith M.E."/>
            <person name="James T.Y."/>
            <person name="Grigoriev I.V."/>
        </authorList>
    </citation>
    <scope>NUCLEOTIDE SEQUENCE [LARGE SCALE GENOMIC DNA]</scope>
    <source>
        <strain evidence="3">Benny S71-1</strain>
    </source>
</reference>
<evidence type="ECO:0000313" key="3">
    <source>
        <dbReference type="Proteomes" id="UP000278143"/>
    </source>
</evidence>
<evidence type="ECO:0000313" key="2">
    <source>
        <dbReference type="EMBL" id="RKP26293.1"/>
    </source>
</evidence>
<dbReference type="InterPro" id="IPR036047">
    <property type="entry name" value="F-box-like_dom_sf"/>
</dbReference>
<proteinExistence type="predicted"/>
<dbReference type="PROSITE" id="PS50181">
    <property type="entry name" value="FBOX"/>
    <property type="match status" value="1"/>
</dbReference>
<name>A0A4P9Z1C3_9FUNG</name>
<dbReference type="Gene3D" id="1.20.1280.50">
    <property type="match status" value="1"/>
</dbReference>
<sequence>MPAIIDSDVRGGHVWHRLPTEIRQHILAQLDATDIIHLIHTCKQLYNTVRLDYPVWRGLFHRSFPACDAEEDWLTWRYAHSDDDDEKEEDVCKYQRQGHTWRAHIGTRINTDWWQLYWERARLEHNWRQGRFAAASIPLAMTDGATVASTAADELAQLDILATRAWGTLFSCGMTGIWIVVHVAGQPLSPMTRLDVPLPPDEAASSSAVKIVSAMMTAQGCVIIHGSVLPANASDNAETPTPVADYLWQYRLSGTSMCHEQCVRIEGGSELLDVRGRWALWRHPRQPGPMTHCICDFGTGTCWPVLALAAGLDTEHVALEADDNGAIIADTAHLHRVDDRTVQVFQCRRLSRWFCWELVEHTTTTAAAAAMQASSPCHAHDAQRASRQTSVVARGALLLPGHGPLQAACTSYVHESMVLLQYTAYTSNATRATHLSAMSMASNRILWELSNLHPQRIIPVPERDFIVVCDARKRYLIRHLEDGLPRYVDTWSADARLEQAIGSVFLLGRHGRSEYTLQDVVSGNRLFTLPIAEAADIQQPATSQPCSARCCRLVASPVHLGHIDHDTGQFHCWTFA</sequence>
<dbReference type="SUPFAM" id="SSF81383">
    <property type="entry name" value="F-box domain"/>
    <property type="match status" value="1"/>
</dbReference>
<gene>
    <name evidence="2" type="ORF">SYNPS1DRAFT_28011</name>
</gene>
<dbReference type="Proteomes" id="UP000278143">
    <property type="component" value="Unassembled WGS sequence"/>
</dbReference>
<accession>A0A4P9Z1C3</accession>
<protein>
    <recommendedName>
        <fullName evidence="1">F-box domain-containing protein</fullName>
    </recommendedName>
</protein>
<organism evidence="2 3">
    <name type="scientific">Syncephalis pseudoplumigaleata</name>
    <dbReference type="NCBI Taxonomy" id="1712513"/>
    <lineage>
        <taxon>Eukaryota</taxon>
        <taxon>Fungi</taxon>
        <taxon>Fungi incertae sedis</taxon>
        <taxon>Zoopagomycota</taxon>
        <taxon>Zoopagomycotina</taxon>
        <taxon>Zoopagomycetes</taxon>
        <taxon>Zoopagales</taxon>
        <taxon>Piptocephalidaceae</taxon>
        <taxon>Syncephalis</taxon>
    </lineage>
</organism>
<dbReference type="Pfam" id="PF12937">
    <property type="entry name" value="F-box-like"/>
    <property type="match status" value="1"/>
</dbReference>
<dbReference type="InterPro" id="IPR001810">
    <property type="entry name" value="F-box_dom"/>
</dbReference>
<dbReference type="AlphaFoldDB" id="A0A4P9Z1C3"/>
<feature type="domain" description="F-box" evidence="1">
    <location>
        <begin position="12"/>
        <end position="59"/>
    </location>
</feature>
<dbReference type="EMBL" id="KZ989461">
    <property type="protein sequence ID" value="RKP26293.1"/>
    <property type="molecule type" value="Genomic_DNA"/>
</dbReference>
<dbReference type="CDD" id="cd09917">
    <property type="entry name" value="F-box_SF"/>
    <property type="match status" value="1"/>
</dbReference>
<dbReference type="OrthoDB" id="10475159at2759"/>
<evidence type="ECO:0000259" key="1">
    <source>
        <dbReference type="PROSITE" id="PS50181"/>
    </source>
</evidence>